<sequence>MQTRIAKSIYLLPDQHNYKFKKRERKDRMESSTTSVQLVLLKRQNSMLGKAAFLLGEVSWGVGPAEAERGPVVDHGGLLRRVVRAQPLPQPPVPYLRHPPPPRPPPHAPILPRSRSLRRNLRRRGRNWLEFRPLRPRRLDPNLVHVALDLAAGVVRLRPLLELLVAGRVRSVAVGDGDPHDPDAAPPVGDRRLVGAVVGGDRGVRLDLAQGGGFVALGPTGVDRGG</sequence>
<dbReference type="EMBL" id="KK198758">
    <property type="protein sequence ID" value="KCW70019.1"/>
    <property type="molecule type" value="Genomic_DNA"/>
</dbReference>
<proteinExistence type="predicted"/>
<feature type="compositionally biased region" description="Pro residues" evidence="1">
    <location>
        <begin position="90"/>
        <end position="109"/>
    </location>
</feature>
<reference evidence="2" key="1">
    <citation type="submission" date="2013-07" db="EMBL/GenBank/DDBJ databases">
        <title>The genome of Eucalyptus grandis.</title>
        <authorList>
            <person name="Schmutz J."/>
            <person name="Hayes R."/>
            <person name="Myburg A."/>
            <person name="Tuskan G."/>
            <person name="Grattapaglia D."/>
            <person name="Rokhsar D.S."/>
        </authorList>
    </citation>
    <scope>NUCLEOTIDE SEQUENCE</scope>
    <source>
        <tissue evidence="2">Leaf extractions</tissue>
    </source>
</reference>
<feature type="region of interest" description="Disordered" evidence="1">
    <location>
        <begin position="90"/>
        <end position="116"/>
    </location>
</feature>
<dbReference type="Gramene" id="KCW70019">
    <property type="protein sequence ID" value="KCW70019"/>
    <property type="gene ID" value="EUGRSUZ_F03327"/>
</dbReference>
<protein>
    <submittedName>
        <fullName evidence="2">Uncharacterized protein</fullName>
    </submittedName>
</protein>
<accession>A0A059BVM1</accession>
<gene>
    <name evidence="2" type="ORF">EUGRSUZ_F03327</name>
</gene>
<evidence type="ECO:0000313" key="2">
    <source>
        <dbReference type="EMBL" id="KCW70019.1"/>
    </source>
</evidence>
<organism evidence="2">
    <name type="scientific">Eucalyptus grandis</name>
    <name type="common">Flooded gum</name>
    <dbReference type="NCBI Taxonomy" id="71139"/>
    <lineage>
        <taxon>Eukaryota</taxon>
        <taxon>Viridiplantae</taxon>
        <taxon>Streptophyta</taxon>
        <taxon>Embryophyta</taxon>
        <taxon>Tracheophyta</taxon>
        <taxon>Spermatophyta</taxon>
        <taxon>Magnoliopsida</taxon>
        <taxon>eudicotyledons</taxon>
        <taxon>Gunneridae</taxon>
        <taxon>Pentapetalae</taxon>
        <taxon>rosids</taxon>
        <taxon>malvids</taxon>
        <taxon>Myrtales</taxon>
        <taxon>Myrtaceae</taxon>
        <taxon>Myrtoideae</taxon>
        <taxon>Eucalypteae</taxon>
        <taxon>Eucalyptus</taxon>
    </lineage>
</organism>
<evidence type="ECO:0000256" key="1">
    <source>
        <dbReference type="SAM" id="MobiDB-lite"/>
    </source>
</evidence>
<name>A0A059BVM1_EUCGR</name>
<dbReference type="AlphaFoldDB" id="A0A059BVM1"/>
<dbReference type="InParanoid" id="A0A059BVM1"/>